<dbReference type="SUPFAM" id="SSF56672">
    <property type="entry name" value="DNA/RNA polymerases"/>
    <property type="match status" value="1"/>
</dbReference>
<evidence type="ECO:0000313" key="2">
    <source>
        <dbReference type="EMBL" id="MBW0465715.1"/>
    </source>
</evidence>
<dbReference type="PANTHER" id="PTHR11439:SF467">
    <property type="entry name" value="INTEGRASE CATALYTIC DOMAIN-CONTAINING PROTEIN"/>
    <property type="match status" value="1"/>
</dbReference>
<organism evidence="2 3">
    <name type="scientific">Austropuccinia psidii MF-1</name>
    <dbReference type="NCBI Taxonomy" id="1389203"/>
    <lineage>
        <taxon>Eukaryota</taxon>
        <taxon>Fungi</taxon>
        <taxon>Dikarya</taxon>
        <taxon>Basidiomycota</taxon>
        <taxon>Pucciniomycotina</taxon>
        <taxon>Pucciniomycetes</taxon>
        <taxon>Pucciniales</taxon>
        <taxon>Sphaerophragmiaceae</taxon>
        <taxon>Austropuccinia</taxon>
    </lineage>
</organism>
<dbReference type="PANTHER" id="PTHR11439">
    <property type="entry name" value="GAG-POL-RELATED RETROTRANSPOSON"/>
    <property type="match status" value="1"/>
</dbReference>
<dbReference type="Proteomes" id="UP000765509">
    <property type="component" value="Unassembled WGS sequence"/>
</dbReference>
<dbReference type="InterPro" id="IPR043502">
    <property type="entry name" value="DNA/RNA_pol_sf"/>
</dbReference>
<feature type="domain" description="Reverse transcriptase Ty1/copia-type" evidence="1">
    <location>
        <begin position="90"/>
        <end position="211"/>
    </location>
</feature>
<dbReference type="OrthoDB" id="413361at2759"/>
<comment type="caution">
    <text evidence="2">The sequence shown here is derived from an EMBL/GenBank/DDBJ whole genome shotgun (WGS) entry which is preliminary data.</text>
</comment>
<dbReference type="EMBL" id="AVOT02001107">
    <property type="protein sequence ID" value="MBW0465715.1"/>
    <property type="molecule type" value="Genomic_DNA"/>
</dbReference>
<gene>
    <name evidence="2" type="ORF">O181_005430</name>
</gene>
<evidence type="ECO:0000259" key="1">
    <source>
        <dbReference type="Pfam" id="PF07727"/>
    </source>
</evidence>
<feature type="domain" description="Reverse transcriptase Ty1/copia-type" evidence="1">
    <location>
        <begin position="7"/>
        <end position="87"/>
    </location>
</feature>
<sequence>MDLDPSFKLVGTTWVFKIKRDHLRNIIEHKSCLCVQGFTQSAGVDFGQTYSPTGRLNLLSTLIASAASNNLKFHQVDIKSTFLNTLLAKTAIYGLKQAPLAWYEGLRTWFQSVGFSLCILDTCVFFRGGDDPVWLYIHIDDIAIFGSRVDSLKRELKQEFEIIDLGQADLLLRIKITHSDEFVSLDQQHFTESLLDLYGMRNCKPVSTPLIPNDHLEESNDSEAQEFQALNINYCSTIGGINYLSTATRPDLSFSVSALSQFLEKPGIRHWKAFLHVLKYLKRTQDLSITYPKGINAGIIAYTDAD</sequence>
<name>A0A9Q3GFU4_9BASI</name>
<reference evidence="2" key="1">
    <citation type="submission" date="2021-03" db="EMBL/GenBank/DDBJ databases">
        <title>Draft genome sequence of rust myrtle Austropuccinia psidii MF-1, a brazilian biotype.</title>
        <authorList>
            <person name="Quecine M.C."/>
            <person name="Pachon D.M.R."/>
            <person name="Bonatelli M.L."/>
            <person name="Correr F.H."/>
            <person name="Franceschini L.M."/>
            <person name="Leite T.F."/>
            <person name="Margarido G.R.A."/>
            <person name="Almeida C.A."/>
            <person name="Ferrarezi J.A."/>
            <person name="Labate C.A."/>
        </authorList>
    </citation>
    <scope>NUCLEOTIDE SEQUENCE</scope>
    <source>
        <strain evidence="2">MF-1</strain>
    </source>
</reference>
<dbReference type="AlphaFoldDB" id="A0A9Q3GFU4"/>
<proteinExistence type="predicted"/>
<evidence type="ECO:0000313" key="3">
    <source>
        <dbReference type="Proteomes" id="UP000765509"/>
    </source>
</evidence>
<dbReference type="Pfam" id="PF07727">
    <property type="entry name" value="RVT_2"/>
    <property type="match status" value="2"/>
</dbReference>
<keyword evidence="3" id="KW-1185">Reference proteome</keyword>
<protein>
    <recommendedName>
        <fullName evidence="1">Reverse transcriptase Ty1/copia-type domain-containing protein</fullName>
    </recommendedName>
</protein>
<accession>A0A9Q3GFU4</accession>
<dbReference type="InterPro" id="IPR013103">
    <property type="entry name" value="RVT_2"/>
</dbReference>